<keyword evidence="11 20" id="KW-0249">Electron transport</keyword>
<dbReference type="SUPFAM" id="SSF81648">
    <property type="entry name" value="a domain/subunit of cytochrome bc1 complex (Ubiquinol-cytochrome c reductase)"/>
    <property type="match status" value="1"/>
</dbReference>
<feature type="transmembrane region" description="Helical" evidence="20">
    <location>
        <begin position="30"/>
        <end position="56"/>
    </location>
</feature>
<evidence type="ECO:0000256" key="4">
    <source>
        <dbReference type="ARBA" id="ARBA00013531"/>
    </source>
</evidence>
<feature type="transmembrane region" description="Helical" evidence="20">
    <location>
        <begin position="140"/>
        <end position="158"/>
    </location>
</feature>
<proteinExistence type="inferred from homology"/>
<dbReference type="GO" id="GO:0005743">
    <property type="term" value="C:mitochondrial inner membrane"/>
    <property type="evidence" value="ECO:0007669"/>
    <property type="project" value="UniProtKB-SubCell"/>
</dbReference>
<keyword evidence="7 20" id="KW-0679">Respiratory chain</keyword>
<dbReference type="GO" id="GO:0045275">
    <property type="term" value="C:respiratory chain complex III"/>
    <property type="evidence" value="ECO:0007669"/>
    <property type="project" value="InterPro"/>
</dbReference>
<keyword evidence="5 20" id="KW-0813">Transport</keyword>
<evidence type="ECO:0000256" key="2">
    <source>
        <dbReference type="ARBA" id="ARBA00004448"/>
    </source>
</evidence>
<comment type="cofactor">
    <cofactor evidence="19">
        <name>heme</name>
        <dbReference type="ChEBI" id="CHEBI:30413"/>
    </cofactor>
    <text evidence="19">Binds 2 heme groups non-covalently.</text>
</comment>
<dbReference type="GO" id="GO:0006122">
    <property type="term" value="P:mitochondrial electron transport, ubiquinol to cytochrome c"/>
    <property type="evidence" value="ECO:0007669"/>
    <property type="project" value="UniProtKB-ARBA"/>
</dbReference>
<evidence type="ECO:0000256" key="11">
    <source>
        <dbReference type="ARBA" id="ARBA00022982"/>
    </source>
</evidence>
<evidence type="ECO:0000256" key="19">
    <source>
        <dbReference type="PIRSR" id="PIRSR038885-2"/>
    </source>
</evidence>
<comment type="function">
    <text evidence="1 20">Component of the ubiquinol-cytochrome c reductase complex (complex III or cytochrome b-c1 complex) that is part of the mitochondrial respiratory chain. The b-c1 complex mediates electron transfer from ubiquinol to cytochrome c. Contributes to the generation of a proton gradient across the mitochondrial membrane that is then used for ATP synthesis.</text>
</comment>
<dbReference type="Pfam" id="PF00032">
    <property type="entry name" value="Cytochrom_B_C"/>
    <property type="match status" value="1"/>
</dbReference>
<keyword evidence="14" id="KW-0830">Ubiquinone</keyword>
<dbReference type="InterPro" id="IPR048259">
    <property type="entry name" value="Cytochrome_b_N_euk/bac"/>
</dbReference>
<feature type="binding site" description="axial binding residue" evidence="19">
    <location>
        <position position="97"/>
    </location>
    <ligand>
        <name>heme b</name>
        <dbReference type="ChEBI" id="CHEBI:60344"/>
        <label>b566</label>
    </ligand>
    <ligandPart>
        <name>Fe</name>
        <dbReference type="ChEBI" id="CHEBI:18248"/>
    </ligandPart>
</feature>
<accession>A0A220VZL6</accession>
<feature type="binding site" description="axial binding residue" evidence="19">
    <location>
        <position position="196"/>
    </location>
    <ligand>
        <name>heme b</name>
        <dbReference type="ChEBI" id="CHEBI:60344"/>
        <label>b566</label>
    </ligand>
    <ligandPart>
        <name>Fe</name>
        <dbReference type="ChEBI" id="CHEBI:18248"/>
    </ligandPart>
</feature>
<feature type="transmembrane region" description="Helical" evidence="20">
    <location>
        <begin position="288"/>
        <end position="307"/>
    </location>
</feature>
<keyword evidence="15 20" id="KW-0496">Mitochondrion</keyword>
<keyword evidence="9 19" id="KW-0479">Metal-binding</keyword>
<reference evidence="23" key="1">
    <citation type="journal article" date="2017" name="Ecol. Evol.">
        <title>Phylogeography of a widespread small carnivore, the western spotted skunk (Spilogale gracilis) reveals temporally variable signatures of isolation across western North America.</title>
        <authorList>
            <person name="Ferguson A.W."/>
            <person name="McDonough M.M."/>
            <person name="Guerra G.I."/>
            <person name="Rheude M."/>
            <person name="Dragoo J.W."/>
            <person name="Ammerman L.K."/>
            <person name="Dowler R.C."/>
        </authorList>
    </citation>
    <scope>NUCLEOTIDE SEQUENCE</scope>
    <source>
        <strain evidence="23">ASK7814</strain>
    </source>
</reference>
<dbReference type="InterPro" id="IPR036150">
    <property type="entry name" value="Cyt_b/b6_C_sf"/>
</dbReference>
<evidence type="ECO:0000256" key="1">
    <source>
        <dbReference type="ARBA" id="ARBA00002566"/>
    </source>
</evidence>
<name>A0A220VZL6_SPIPR</name>
<dbReference type="PANTHER" id="PTHR19271">
    <property type="entry name" value="CYTOCHROME B"/>
    <property type="match status" value="1"/>
</dbReference>
<evidence type="ECO:0000256" key="13">
    <source>
        <dbReference type="ARBA" id="ARBA00023004"/>
    </source>
</evidence>
<evidence type="ECO:0000259" key="22">
    <source>
        <dbReference type="PROSITE" id="PS51003"/>
    </source>
</evidence>
<keyword evidence="16 20" id="KW-0472">Membrane</keyword>
<feature type="transmembrane region" description="Helical" evidence="20">
    <location>
        <begin position="221"/>
        <end position="245"/>
    </location>
</feature>
<keyword evidence="12 20" id="KW-1133">Transmembrane helix</keyword>
<evidence type="ECO:0000256" key="17">
    <source>
        <dbReference type="ARBA" id="ARBA00061233"/>
    </source>
</evidence>
<dbReference type="SUPFAM" id="SSF81342">
    <property type="entry name" value="Transmembrane di-heme cytochromes"/>
    <property type="match status" value="1"/>
</dbReference>
<evidence type="ECO:0000256" key="6">
    <source>
        <dbReference type="ARBA" id="ARBA00022617"/>
    </source>
</evidence>
<comment type="cofactor">
    <cofactor evidence="20">
        <name>heme b</name>
        <dbReference type="ChEBI" id="CHEBI:60344"/>
    </cofactor>
    <text evidence="20">Binds 2 heme groups non-covalently.</text>
</comment>
<dbReference type="InterPro" id="IPR005797">
    <property type="entry name" value="Cyt_b/b6_N"/>
</dbReference>
<dbReference type="InterPro" id="IPR048260">
    <property type="entry name" value="Cytochrome_b_C_euk/bac"/>
</dbReference>
<evidence type="ECO:0000256" key="3">
    <source>
        <dbReference type="ARBA" id="ARBA00011088"/>
    </source>
</evidence>
<feature type="binding site" evidence="18">
    <location>
        <position position="201"/>
    </location>
    <ligand>
        <name>a ubiquinone</name>
        <dbReference type="ChEBI" id="CHEBI:16389"/>
    </ligand>
</feature>
<feature type="transmembrane region" description="Helical" evidence="20">
    <location>
        <begin position="319"/>
        <end position="340"/>
    </location>
</feature>
<dbReference type="FunFam" id="1.20.810.10:FF:000002">
    <property type="entry name" value="Cytochrome b"/>
    <property type="match status" value="1"/>
</dbReference>
<dbReference type="PIRSF" id="PIRSF038885">
    <property type="entry name" value="COB"/>
    <property type="match status" value="1"/>
</dbReference>
<evidence type="ECO:0000256" key="5">
    <source>
        <dbReference type="ARBA" id="ARBA00022448"/>
    </source>
</evidence>
<organism evidence="23">
    <name type="scientific">Spilogale putorius</name>
    <name type="common">Eastern spotted skunk</name>
    <dbReference type="NCBI Taxonomy" id="30552"/>
    <lineage>
        <taxon>Eukaryota</taxon>
        <taxon>Metazoa</taxon>
        <taxon>Chordata</taxon>
        <taxon>Craniata</taxon>
        <taxon>Vertebrata</taxon>
        <taxon>Euteleostomi</taxon>
        <taxon>Mammalia</taxon>
        <taxon>Eutheria</taxon>
        <taxon>Laurasiatheria</taxon>
        <taxon>Carnivora</taxon>
        <taxon>Caniformia</taxon>
        <taxon>Musteloidea</taxon>
        <taxon>Mephitidae</taxon>
        <taxon>Spilogale</taxon>
    </lineage>
</organism>
<keyword evidence="6 19" id="KW-0349">Heme</keyword>
<dbReference type="InterPro" id="IPR016174">
    <property type="entry name" value="Di-haem_cyt_TM"/>
</dbReference>
<geneLocation type="mitochondrion" evidence="23"/>
<dbReference type="CDD" id="cd00290">
    <property type="entry name" value="cytochrome_b_C"/>
    <property type="match status" value="1"/>
</dbReference>
<evidence type="ECO:0000256" key="8">
    <source>
        <dbReference type="ARBA" id="ARBA00022692"/>
    </source>
</evidence>
<dbReference type="PROSITE" id="PS51002">
    <property type="entry name" value="CYTB_NTER"/>
    <property type="match status" value="1"/>
</dbReference>
<feature type="transmembrane region" description="Helical" evidence="20">
    <location>
        <begin position="178"/>
        <end position="200"/>
    </location>
</feature>
<dbReference type="GO" id="GO:0016491">
    <property type="term" value="F:oxidoreductase activity"/>
    <property type="evidence" value="ECO:0007669"/>
    <property type="project" value="UniProtKB-UniRule"/>
</dbReference>
<dbReference type="PANTHER" id="PTHR19271:SF16">
    <property type="entry name" value="CYTOCHROME B"/>
    <property type="match status" value="1"/>
</dbReference>
<keyword evidence="13 19" id="KW-0408">Iron</keyword>
<evidence type="ECO:0000256" key="18">
    <source>
        <dbReference type="PIRSR" id="PIRSR038885-1"/>
    </source>
</evidence>
<comment type="subunit">
    <text evidence="3">The cytochrome bc1 complex contains 11 subunits: 3 respiratory subunits (MT-CYB, CYC1 and UQCRFS1), 2 core proteins (UQCRC1 and UQCRC2) and 6 low-molecular weight proteins (UQCRH/QCR6, UQCRB/QCR7, UQCRQ/QCR8, UQCR10/QCR9, UQCR11/QCR10 and a cleavage product of UQCRFS1). This cytochrome bc1 complex then forms a dimer.</text>
</comment>
<dbReference type="InterPro" id="IPR027387">
    <property type="entry name" value="Cytb/b6-like_sf"/>
</dbReference>
<dbReference type="Pfam" id="PF00033">
    <property type="entry name" value="Cytochrome_B"/>
    <property type="match status" value="1"/>
</dbReference>
<dbReference type="PROSITE" id="PS51003">
    <property type="entry name" value="CYTB_CTER"/>
    <property type="match status" value="1"/>
</dbReference>
<keyword evidence="10" id="KW-0999">Mitochondrion inner membrane</keyword>
<comment type="similarity">
    <text evidence="17 20">Belongs to the cytochrome b family.</text>
</comment>
<dbReference type="EMBL" id="KY680007">
    <property type="protein sequence ID" value="ASK86005.1"/>
    <property type="molecule type" value="Genomic_DNA"/>
</dbReference>
<keyword evidence="8 20" id="KW-0812">Transmembrane</keyword>
<evidence type="ECO:0000256" key="9">
    <source>
        <dbReference type="ARBA" id="ARBA00022723"/>
    </source>
</evidence>
<dbReference type="InterPro" id="IPR005798">
    <property type="entry name" value="Cyt_b/b6_C"/>
</dbReference>
<evidence type="ECO:0000256" key="10">
    <source>
        <dbReference type="ARBA" id="ARBA00022792"/>
    </source>
</evidence>
<feature type="domain" description="Cytochrome b/b6 C-terminal region profile" evidence="22">
    <location>
        <begin position="210"/>
        <end position="379"/>
    </location>
</feature>
<sequence length="379" mass="42749">MTNIRKTHPLAKIINNAFIDLPTPSNISSWWNFGSLLGICLILQIATGLFLAMHYTSDTTTAFSSVTHICRDVNYGWIIRYLHANGASMFFICLYLHVGRGLYYGSYMFPETWNIGIILLFTVMATAFMGYVLPWGQMSFWGATVITNLLSAIPYIGTDLVEWIWGGFSVDKATLTRFFAFHFILPFIISALAMVHLLFLHETGSNNPSGMVSDSDKIPFHPYYTIKDILGVLLLTLILMALVMFSPDMLGDPDNYTPANPLNTPPHIKPEWYFLFAYAILRSIPNKLGGVLALIMSILVLAIIPLLNTSKQRSMMFRPLSQCLFWLLVADLLTLTWIGGQPVEHPYIIIGQLASLLYFTILLILMPITSIIENNMLKW</sequence>
<dbReference type="InterPro" id="IPR030689">
    <property type="entry name" value="Cytochrome_b"/>
</dbReference>
<evidence type="ECO:0000256" key="7">
    <source>
        <dbReference type="ARBA" id="ARBA00022660"/>
    </source>
</evidence>
<dbReference type="GO" id="GO:0008121">
    <property type="term" value="F:quinol-cytochrome-c reductase activity"/>
    <property type="evidence" value="ECO:0007669"/>
    <property type="project" value="InterPro"/>
</dbReference>
<feature type="binding site" description="axial binding residue" evidence="19">
    <location>
        <position position="83"/>
    </location>
    <ligand>
        <name>heme b</name>
        <dbReference type="ChEBI" id="CHEBI:60344"/>
        <label>b562</label>
    </ligand>
    <ligandPart>
        <name>Fe</name>
        <dbReference type="ChEBI" id="CHEBI:18248"/>
    </ligandPart>
</feature>
<dbReference type="AlphaFoldDB" id="A0A220VZL6"/>
<comment type="subcellular location">
    <subcellularLocation>
        <location evidence="2">Mitochondrion inner membrane</location>
        <topology evidence="2">Multi-pass membrane protein</topology>
    </subcellularLocation>
</comment>
<evidence type="ECO:0000256" key="12">
    <source>
        <dbReference type="ARBA" id="ARBA00022989"/>
    </source>
</evidence>
<feature type="transmembrane region" description="Helical" evidence="20">
    <location>
        <begin position="77"/>
        <end position="98"/>
    </location>
</feature>
<evidence type="ECO:0000256" key="15">
    <source>
        <dbReference type="ARBA" id="ARBA00023128"/>
    </source>
</evidence>
<evidence type="ECO:0000256" key="14">
    <source>
        <dbReference type="ARBA" id="ARBA00023075"/>
    </source>
</evidence>
<evidence type="ECO:0000256" key="20">
    <source>
        <dbReference type="RuleBase" id="RU362117"/>
    </source>
</evidence>
<protein>
    <recommendedName>
        <fullName evidence="4 20">Cytochrome b</fullName>
    </recommendedName>
</protein>
<dbReference type="GO" id="GO:0046872">
    <property type="term" value="F:metal ion binding"/>
    <property type="evidence" value="ECO:0007669"/>
    <property type="project" value="UniProtKB-UniRule"/>
</dbReference>
<feature type="domain" description="Cytochrome b/b6 N-terminal region profile" evidence="21">
    <location>
        <begin position="1"/>
        <end position="209"/>
    </location>
</feature>
<dbReference type="Gene3D" id="1.20.810.10">
    <property type="entry name" value="Cytochrome Bc1 Complex, Chain C"/>
    <property type="match status" value="1"/>
</dbReference>
<dbReference type="CDD" id="cd00284">
    <property type="entry name" value="Cytochrome_b_N"/>
    <property type="match status" value="1"/>
</dbReference>
<gene>
    <name evidence="23" type="primary">Cytb</name>
</gene>
<feature type="transmembrane region" description="Helical" evidence="20">
    <location>
        <begin position="346"/>
        <end position="368"/>
    </location>
</feature>
<evidence type="ECO:0000259" key="21">
    <source>
        <dbReference type="PROSITE" id="PS51002"/>
    </source>
</evidence>
<evidence type="ECO:0000313" key="23">
    <source>
        <dbReference type="EMBL" id="ASK86005.1"/>
    </source>
</evidence>
<evidence type="ECO:0000256" key="16">
    <source>
        <dbReference type="ARBA" id="ARBA00023136"/>
    </source>
</evidence>
<feature type="transmembrane region" description="Helical" evidence="20">
    <location>
        <begin position="113"/>
        <end position="133"/>
    </location>
</feature>
<feature type="binding site" description="axial binding residue" evidence="19">
    <location>
        <position position="182"/>
    </location>
    <ligand>
        <name>heme b</name>
        <dbReference type="ChEBI" id="CHEBI:60344"/>
        <label>b562</label>
    </ligand>
    <ligandPart>
        <name>Fe</name>
        <dbReference type="ChEBI" id="CHEBI:18248"/>
    </ligandPart>
</feature>